<accession>A0A4Z0A5T3</accession>
<reference evidence="2 3" key="1">
    <citation type="submission" date="2019-02" db="EMBL/GenBank/DDBJ databases">
        <title>Genome sequencing of the rare red list fungi Hericium alpestre (H. flagellum).</title>
        <authorList>
            <person name="Buettner E."/>
            <person name="Kellner H."/>
        </authorList>
    </citation>
    <scope>NUCLEOTIDE SEQUENCE [LARGE SCALE GENOMIC DNA]</scope>
    <source>
        <strain evidence="2 3">DSM 108284</strain>
    </source>
</reference>
<feature type="region of interest" description="Disordered" evidence="1">
    <location>
        <begin position="30"/>
        <end position="67"/>
    </location>
</feature>
<evidence type="ECO:0000313" key="2">
    <source>
        <dbReference type="EMBL" id="TFY81693.1"/>
    </source>
</evidence>
<comment type="caution">
    <text evidence="2">The sequence shown here is derived from an EMBL/GenBank/DDBJ whole genome shotgun (WGS) entry which is preliminary data.</text>
</comment>
<proteinExistence type="predicted"/>
<protein>
    <submittedName>
        <fullName evidence="2">Uncharacterized protein</fullName>
    </submittedName>
</protein>
<organism evidence="2 3">
    <name type="scientific">Hericium alpestre</name>
    <dbReference type="NCBI Taxonomy" id="135208"/>
    <lineage>
        <taxon>Eukaryota</taxon>
        <taxon>Fungi</taxon>
        <taxon>Dikarya</taxon>
        <taxon>Basidiomycota</taxon>
        <taxon>Agaricomycotina</taxon>
        <taxon>Agaricomycetes</taxon>
        <taxon>Russulales</taxon>
        <taxon>Hericiaceae</taxon>
        <taxon>Hericium</taxon>
    </lineage>
</organism>
<feature type="region of interest" description="Disordered" evidence="1">
    <location>
        <begin position="111"/>
        <end position="177"/>
    </location>
</feature>
<evidence type="ECO:0000256" key="1">
    <source>
        <dbReference type="SAM" id="MobiDB-lite"/>
    </source>
</evidence>
<keyword evidence="3" id="KW-1185">Reference proteome</keyword>
<name>A0A4Z0A5T3_9AGAM</name>
<feature type="compositionally biased region" description="Basic and acidic residues" evidence="1">
    <location>
        <begin position="158"/>
        <end position="177"/>
    </location>
</feature>
<sequence>MSDRKAPPPRRRDARGEPVRDLVESFDALALAGKKPRDDSGAAPVGYPYIDPNPRPRDDTQAAPGALPAPLALETLSIFSGKDEQFAYKRALSRVLEMTSRSYGGEAQWAPLAPSARKWEQPSGLPAVDATPEMTKAVERRPELASRTAYRRTMPMQDRPEAPRFGEQHWGVHKDDH</sequence>
<gene>
    <name evidence="2" type="ORF">EWM64_g2317</name>
</gene>
<dbReference type="OrthoDB" id="2193432at2759"/>
<dbReference type="AlphaFoldDB" id="A0A4Z0A5T3"/>
<dbReference type="EMBL" id="SFCI01000183">
    <property type="protein sequence ID" value="TFY81693.1"/>
    <property type="molecule type" value="Genomic_DNA"/>
</dbReference>
<dbReference type="Proteomes" id="UP000298061">
    <property type="component" value="Unassembled WGS sequence"/>
</dbReference>
<evidence type="ECO:0000313" key="3">
    <source>
        <dbReference type="Proteomes" id="UP000298061"/>
    </source>
</evidence>